<accession>Q11JR5</accession>
<dbReference type="PANTHER" id="PTHR43736">
    <property type="entry name" value="ADP-RIBOSE PYROPHOSPHATASE"/>
    <property type="match status" value="1"/>
</dbReference>
<dbReference type="SUPFAM" id="SSF55811">
    <property type="entry name" value="Nudix"/>
    <property type="match status" value="1"/>
</dbReference>
<sequence>MDEGEIQAVSLAVLSNGRFLLVRRGNEPAKGLFAFPGGRVEGGEATAAAVRRELYEETGLTAGEVTLFREVTFGTENGRRYRLQVFQAHEVEGIARAGDDADLVGWYRIEEMRSLPITESTLEIAEDILARSTVSAAGI</sequence>
<evidence type="ECO:0000313" key="5">
    <source>
        <dbReference type="EMBL" id="ABG62360.1"/>
    </source>
</evidence>
<dbReference type="InterPro" id="IPR000086">
    <property type="entry name" value="NUDIX_hydrolase_dom"/>
</dbReference>
<dbReference type="InterPro" id="IPR020476">
    <property type="entry name" value="Nudix_hydrolase"/>
</dbReference>
<evidence type="ECO:0000256" key="1">
    <source>
        <dbReference type="ARBA" id="ARBA00001946"/>
    </source>
</evidence>
<comment type="similarity">
    <text evidence="3">Belongs to the Nudix hydrolase family.</text>
</comment>
<keyword evidence="2 3" id="KW-0378">Hydrolase</keyword>
<dbReference type="PROSITE" id="PS51462">
    <property type="entry name" value="NUDIX"/>
    <property type="match status" value="1"/>
</dbReference>
<comment type="cofactor">
    <cofactor evidence="1">
        <name>Mg(2+)</name>
        <dbReference type="ChEBI" id="CHEBI:18420"/>
    </cofactor>
</comment>
<dbReference type="CDD" id="cd04673">
    <property type="entry name" value="NUDIX_ADPRase"/>
    <property type="match status" value="1"/>
</dbReference>
<dbReference type="InterPro" id="IPR015797">
    <property type="entry name" value="NUDIX_hydrolase-like_dom_sf"/>
</dbReference>
<dbReference type="Gene3D" id="3.90.79.10">
    <property type="entry name" value="Nucleoside Triphosphate Pyrophosphohydrolase"/>
    <property type="match status" value="1"/>
</dbReference>
<dbReference type="PROSITE" id="PS00893">
    <property type="entry name" value="NUDIX_BOX"/>
    <property type="match status" value="1"/>
</dbReference>
<dbReference type="HOGENOM" id="CLU_037162_20_2_5"/>
<gene>
    <name evidence="5" type="ordered locus">Meso_0963</name>
</gene>
<dbReference type="STRING" id="266779.Meso_0963"/>
<name>Q11JR5_CHESB</name>
<dbReference type="PANTHER" id="PTHR43736:SF1">
    <property type="entry name" value="DIHYDRONEOPTERIN TRIPHOSPHATE DIPHOSPHATASE"/>
    <property type="match status" value="1"/>
</dbReference>
<reference evidence="5" key="1">
    <citation type="submission" date="2006-06" db="EMBL/GenBank/DDBJ databases">
        <title>Complete sequence of chromosome of Chelativorans sp. BNC1.</title>
        <authorList>
            <consortium name="US DOE Joint Genome Institute"/>
            <person name="Copeland A."/>
            <person name="Lucas S."/>
            <person name="Lapidus A."/>
            <person name="Barry K."/>
            <person name="Detter J.C."/>
            <person name="Glavina del Rio T."/>
            <person name="Hammon N."/>
            <person name="Israni S."/>
            <person name="Dalin E."/>
            <person name="Tice H."/>
            <person name="Pitluck S."/>
            <person name="Chertkov O."/>
            <person name="Brettin T."/>
            <person name="Bruce D."/>
            <person name="Han C."/>
            <person name="Tapia R."/>
            <person name="Gilna P."/>
            <person name="Schmutz J."/>
            <person name="Larimer F."/>
            <person name="Land M."/>
            <person name="Hauser L."/>
            <person name="Kyrpides N."/>
            <person name="Mikhailova N."/>
            <person name="Richardson P."/>
        </authorList>
    </citation>
    <scope>NUCLEOTIDE SEQUENCE</scope>
    <source>
        <strain evidence="5">BNC1</strain>
    </source>
</reference>
<dbReference type="AlphaFoldDB" id="Q11JR5"/>
<evidence type="ECO:0000259" key="4">
    <source>
        <dbReference type="PROSITE" id="PS51462"/>
    </source>
</evidence>
<evidence type="ECO:0000256" key="2">
    <source>
        <dbReference type="ARBA" id="ARBA00022801"/>
    </source>
</evidence>
<dbReference type="OrthoDB" id="9761969at2"/>
<feature type="domain" description="Nudix hydrolase" evidence="4">
    <location>
        <begin position="4"/>
        <end position="130"/>
    </location>
</feature>
<organism evidence="5">
    <name type="scientific">Chelativorans sp. (strain BNC1)</name>
    <dbReference type="NCBI Taxonomy" id="266779"/>
    <lineage>
        <taxon>Bacteria</taxon>
        <taxon>Pseudomonadati</taxon>
        <taxon>Pseudomonadota</taxon>
        <taxon>Alphaproteobacteria</taxon>
        <taxon>Hyphomicrobiales</taxon>
        <taxon>Phyllobacteriaceae</taxon>
        <taxon>Chelativorans</taxon>
    </lineage>
</organism>
<proteinExistence type="inferred from homology"/>
<protein>
    <submittedName>
        <fullName evidence="5">NUDIX hydrolase</fullName>
    </submittedName>
</protein>
<dbReference type="InterPro" id="IPR020084">
    <property type="entry name" value="NUDIX_hydrolase_CS"/>
</dbReference>
<dbReference type="PRINTS" id="PR00502">
    <property type="entry name" value="NUDIXFAMILY"/>
</dbReference>
<dbReference type="Pfam" id="PF00293">
    <property type="entry name" value="NUDIX"/>
    <property type="match status" value="1"/>
</dbReference>
<dbReference type="GO" id="GO:0016787">
    <property type="term" value="F:hydrolase activity"/>
    <property type="evidence" value="ECO:0007669"/>
    <property type="project" value="UniProtKB-KW"/>
</dbReference>
<dbReference type="EMBL" id="CP000390">
    <property type="protein sequence ID" value="ABG62360.1"/>
    <property type="molecule type" value="Genomic_DNA"/>
</dbReference>
<dbReference type="KEGG" id="mes:Meso_0963"/>
<evidence type="ECO:0000256" key="3">
    <source>
        <dbReference type="RuleBase" id="RU003476"/>
    </source>
</evidence>
<dbReference type="eggNOG" id="COG1051">
    <property type="taxonomic scope" value="Bacteria"/>
</dbReference>